<dbReference type="EMBL" id="JAVRRL010000061">
    <property type="protein sequence ID" value="KAK5109605.1"/>
    <property type="molecule type" value="Genomic_DNA"/>
</dbReference>
<proteinExistence type="predicted"/>
<feature type="region of interest" description="Disordered" evidence="2">
    <location>
        <begin position="505"/>
        <end position="550"/>
    </location>
</feature>
<reference evidence="4" key="1">
    <citation type="submission" date="2023-08" db="EMBL/GenBank/DDBJ databases">
        <title>Black Yeasts Isolated from many extreme environments.</title>
        <authorList>
            <person name="Coleine C."/>
            <person name="Stajich J.E."/>
            <person name="Selbmann L."/>
        </authorList>
    </citation>
    <scope>NUCLEOTIDE SEQUENCE</scope>
    <source>
        <strain evidence="4">CCFEE 5401</strain>
    </source>
</reference>
<feature type="compositionally biased region" description="Polar residues" evidence="2">
    <location>
        <begin position="527"/>
        <end position="540"/>
    </location>
</feature>
<keyword evidence="3" id="KW-0472">Membrane</keyword>
<feature type="transmembrane region" description="Helical" evidence="3">
    <location>
        <begin position="371"/>
        <end position="391"/>
    </location>
</feature>
<evidence type="ECO:0000256" key="1">
    <source>
        <dbReference type="SAM" id="Coils"/>
    </source>
</evidence>
<evidence type="ECO:0000313" key="4">
    <source>
        <dbReference type="EMBL" id="KAK5109605.1"/>
    </source>
</evidence>
<organism evidence="4 5">
    <name type="scientific">Meristemomyces frigidus</name>
    <dbReference type="NCBI Taxonomy" id="1508187"/>
    <lineage>
        <taxon>Eukaryota</taxon>
        <taxon>Fungi</taxon>
        <taxon>Dikarya</taxon>
        <taxon>Ascomycota</taxon>
        <taxon>Pezizomycotina</taxon>
        <taxon>Dothideomycetes</taxon>
        <taxon>Dothideomycetidae</taxon>
        <taxon>Mycosphaerellales</taxon>
        <taxon>Teratosphaeriaceae</taxon>
        <taxon>Meristemomyces</taxon>
    </lineage>
</organism>
<feature type="region of interest" description="Disordered" evidence="2">
    <location>
        <begin position="324"/>
        <end position="345"/>
    </location>
</feature>
<gene>
    <name evidence="4" type="ORF">LTR62_006842</name>
</gene>
<keyword evidence="3" id="KW-0812">Transmembrane</keyword>
<feature type="coiled-coil region" evidence="1">
    <location>
        <begin position="225"/>
        <end position="252"/>
    </location>
</feature>
<name>A0AAN7TN05_9PEZI</name>
<evidence type="ECO:0000313" key="5">
    <source>
        <dbReference type="Proteomes" id="UP001310890"/>
    </source>
</evidence>
<dbReference type="AlphaFoldDB" id="A0AAN7TN05"/>
<evidence type="ECO:0000256" key="3">
    <source>
        <dbReference type="SAM" id="Phobius"/>
    </source>
</evidence>
<keyword evidence="3" id="KW-1133">Transmembrane helix</keyword>
<feature type="compositionally biased region" description="Basic and acidic residues" evidence="2">
    <location>
        <begin position="596"/>
        <end position="613"/>
    </location>
</feature>
<feature type="region of interest" description="Disordered" evidence="2">
    <location>
        <begin position="567"/>
        <end position="613"/>
    </location>
</feature>
<sequence length="613" mass="68150">MVSSLPILAKNNGYYNNNKNKNKNKNKNTETKVRDADKEVAYARFSVPAPLPRTSLGADDALLFELATQPTNDIHRLSFSLNGRAFEFNTSWSNDRGPTTGTLDVKSDSATVGTRHSIQYTLQVGLGNQPSSRSIFFEANTSTSATKDKLAFSVSLNVTDTAALALLSITVHPSSSAPGVAFDFVQDTRTVLDTKKGLVDPGDMKTALVTEKHVSFDLSHEFHALHLLEAEAEELKATITAKKNEITQHLREQRDRASLRQMIEECDGLLCAARVVAQRICDRIDVMTDRGTGYALMQDSQPHQHAGSLHGGAETLPQRARNCTKSKRPGMFRSRPSNGTAQGMSMPVVMTKNGTDSHYNFENLEDATNPLMRALAVIATLLGIIALVRFIRRRCMSMRSRVERAADREERRNARAYRKAARRADMRRRWDAFTRHLRREPAPRITDYNEKRALILQDAFLEHLDDLDQAERGEIMEAEIRELRHAHEIVASLVHVSNNRYACPTPLLDDLPPSRLSLPSTSEPRSRASTQTLPSYTSESPPDYTSRPDTLAASHLSDSLVHGFPAYPPSVGMAEDRQVPSVTSSGRSPVSSVPDIEYRASEDTLRTGRSREV</sequence>
<accession>A0AAN7TN05</accession>
<protein>
    <submittedName>
        <fullName evidence="4">Uncharacterized protein</fullName>
    </submittedName>
</protein>
<evidence type="ECO:0000256" key="2">
    <source>
        <dbReference type="SAM" id="MobiDB-lite"/>
    </source>
</evidence>
<feature type="region of interest" description="Disordered" evidence="2">
    <location>
        <begin position="12"/>
        <end position="32"/>
    </location>
</feature>
<dbReference type="Proteomes" id="UP001310890">
    <property type="component" value="Unassembled WGS sequence"/>
</dbReference>
<feature type="compositionally biased region" description="Low complexity" evidence="2">
    <location>
        <begin position="505"/>
        <end position="523"/>
    </location>
</feature>
<comment type="caution">
    <text evidence="4">The sequence shown here is derived from an EMBL/GenBank/DDBJ whole genome shotgun (WGS) entry which is preliminary data.</text>
</comment>
<feature type="compositionally biased region" description="Low complexity" evidence="2">
    <location>
        <begin position="579"/>
        <end position="594"/>
    </location>
</feature>
<keyword evidence="1" id="KW-0175">Coiled coil</keyword>